<feature type="transmembrane region" description="Helical" evidence="7">
    <location>
        <begin position="14"/>
        <end position="31"/>
    </location>
</feature>
<keyword evidence="4" id="KW-0735">Signal-anchor</keyword>
<feature type="domain" description="Exostosin GT47" evidence="8">
    <location>
        <begin position="1317"/>
        <end position="1596"/>
    </location>
</feature>
<gene>
    <name evidence="9" type="ORF">OSB04_013818</name>
</gene>
<dbReference type="PANTHER" id="PTHR11062:SF236">
    <property type="entry name" value="GLYCOSYLTRANSFERASE PLANT-LIKE PROTEIN"/>
    <property type="match status" value="1"/>
</dbReference>
<dbReference type="PANTHER" id="PTHR11062">
    <property type="entry name" value="EXOSTOSIN HEPARAN SULFATE GLYCOSYLTRANSFERASE -RELATED"/>
    <property type="match status" value="1"/>
</dbReference>
<keyword evidence="5" id="KW-0333">Golgi apparatus</keyword>
<evidence type="ECO:0000256" key="7">
    <source>
        <dbReference type="SAM" id="Phobius"/>
    </source>
</evidence>
<evidence type="ECO:0000313" key="10">
    <source>
        <dbReference type="Proteomes" id="UP001172457"/>
    </source>
</evidence>
<feature type="domain" description="Exostosin GT47" evidence="8">
    <location>
        <begin position="861"/>
        <end position="1107"/>
    </location>
</feature>
<feature type="region of interest" description="Disordered" evidence="6">
    <location>
        <begin position="639"/>
        <end position="658"/>
    </location>
</feature>
<dbReference type="Proteomes" id="UP001172457">
    <property type="component" value="Chromosome 3"/>
</dbReference>
<feature type="compositionally biased region" description="Basic and acidic residues" evidence="6">
    <location>
        <begin position="717"/>
        <end position="728"/>
    </location>
</feature>
<reference evidence="9" key="1">
    <citation type="submission" date="2023-03" db="EMBL/GenBank/DDBJ databases">
        <title>Chromosome-scale reference genome and RAD-based genetic map of yellow starthistle (Centaurea solstitialis) reveal putative structural variation and QTLs associated with invader traits.</title>
        <authorList>
            <person name="Reatini B."/>
            <person name="Cang F.A."/>
            <person name="Jiang Q."/>
            <person name="Mckibben M.T.W."/>
            <person name="Barker M.S."/>
            <person name="Rieseberg L.H."/>
            <person name="Dlugosch K.M."/>
        </authorList>
    </citation>
    <scope>NUCLEOTIDE SEQUENCE</scope>
    <source>
        <strain evidence="9">CAN-66</strain>
        <tissue evidence="9">Leaf</tissue>
    </source>
</reference>
<organism evidence="9 10">
    <name type="scientific">Centaurea solstitialis</name>
    <name type="common">yellow star-thistle</name>
    <dbReference type="NCBI Taxonomy" id="347529"/>
    <lineage>
        <taxon>Eukaryota</taxon>
        <taxon>Viridiplantae</taxon>
        <taxon>Streptophyta</taxon>
        <taxon>Embryophyta</taxon>
        <taxon>Tracheophyta</taxon>
        <taxon>Spermatophyta</taxon>
        <taxon>Magnoliopsida</taxon>
        <taxon>eudicotyledons</taxon>
        <taxon>Gunneridae</taxon>
        <taxon>Pentapetalae</taxon>
        <taxon>asterids</taxon>
        <taxon>campanulids</taxon>
        <taxon>Asterales</taxon>
        <taxon>Asteraceae</taxon>
        <taxon>Carduoideae</taxon>
        <taxon>Cardueae</taxon>
        <taxon>Centaureinae</taxon>
        <taxon>Centaurea</taxon>
    </lineage>
</organism>
<feature type="compositionally biased region" description="Low complexity" evidence="6">
    <location>
        <begin position="119"/>
        <end position="139"/>
    </location>
</feature>
<sequence>MGHEIRYILESKRLVWLVAVVFAVVIMFQYFEFPYGDVVSSLFSADRRAQPPPLDDEKGNKAIDKGNVLGTENDFESERGGDTNEFTKTDGHEKVRQFDGDLSNDNVNSSAVKENVTGASSPISTLLLPPASSPDSLTSKTTVDATAIAPSTTLDNSTSKPNVISPSSEPNSKEPVTSPRNPSPPADDSSVKQVPPVKESHERPMGDVVTISDMHDILRHNRASVRSMVCKFFNSSCDKWVCAFGTQTGEDWTDESEKPLWSSFVDQELLDAKLQIENAPFDDTDRSLYPPVYQNVSRFKRSYELMEQTLKVYIYNEGAKPIFHQPQVVLSGIYASEGWFMKHMKENKQFVTDNPKEAHLFYIPFSSRMLEEKLYVVGSGSRDNLVQHLRDYVHLIAGRYDSWNRTGGADHFLVACHDWATDETKKSMNSCIRALCNSDVKNEGFELGKDVSLVETYVRSPQNPLRELGGKPASQRSTLAFFAGQMHGDVRRILLRLRSEQPRVVEAIFHECVPVIISDNFVPPFFEILNWESFAVFVQEKDIPDLKKILVSISERRYLVMQQRVKRGWYGHCVWRRTSYFEDCIHMGHVLQKLVCLGGLVFAVVIVFQYFEFPYGDVISSLFSASKIQITKTGSYPPEKSYPFPQLSTDTPHGDEGRGPTDVHVKGIGSTFKEHDVNIRKDIRKKESDDSIDFKGNGVSGKQVVEKQNLMLDKIEQNDGFAPEKARESSSSFSMDNANCSTSWEKGSDTPPNLLASNMSVSERDASSSVVQNFKEHEASTRGIVPLANVSSVRKVSRKKQKRNVVSITEINHGGLQALINNYWKQNYKIEHAHFDEDDDNLYPSVFRNISMFRRMVYDANESKQKICTRKPKEAHLFYIPYSSKMLKATLSPNSHDRESVVPYLKNYLDMISGKYSFWNRTGGADHFLVACHDWGADETRQFMGTCIRAICNTDVEKAGFQLGKDASLPETIVRHPENPLRDLGGKPPSKRSVFAFFAGKMHGYLRPILLRHWENKDPEMKIFKKLPKMKDDKNYIEYMKSSKFCICAKGSEVNSPRVVEAIFYECVPVIISDNFVPPFFEVLDWESFAVFVQEKDIPNLKNILVSIPKKRYLEMHEKVKQAIYYGATGTIWYQLPPQRHVSFSIPYPFPTKSSTMFLYRKRTVKWIWLFGVASAVLLTVQYSELPVFSGISFLLSGARASFLRETYFSYGDDKSFNSHNLNDSYSGVNRSIVDSESPLSSKEDIGTKTESNGSSFQNSTRKVVTTPSQPSSVVDRQLLEAKSQIENAVNTNDYKGLYPPIYRNVSMFKRSYEMMEKMLKVYIYKDGEKPIFHDWILEGIYASEGWFLKLMEANKQFVTEDPSEAHLFYIPFSSRLLELTLYVPHSHSRNNLIEFMKNHTEMLMTKYPFWNRTDGSDHFLAGCHDWAPAETRGRLLNTMRALCNADIRAGFNIGKDVSLPTTYVRSAKNPLKEVGGEPPSNRSILAFFAGYMHGYVRPVLLSHWGNDTDMRIFGRMPHVKGNKNYIDHMKTSKYCICARGFAVHSPRVVESLFYNCVPVIISDNYVPPFFEVLDWESFAVFILEKDIPNLKRVLLSIPHETYLEMYERVKKVREHFFWHSEPIRYDSFHMVLHSIWYNRVLRTNLS</sequence>
<dbReference type="InterPro" id="IPR040911">
    <property type="entry name" value="Exostosin_GT47"/>
</dbReference>
<dbReference type="InterPro" id="IPR004263">
    <property type="entry name" value="Exostosin"/>
</dbReference>
<keyword evidence="3" id="KW-0808">Transferase</keyword>
<feature type="region of interest" description="Disordered" evidence="6">
    <location>
        <begin position="1236"/>
        <end position="1263"/>
    </location>
</feature>
<feature type="compositionally biased region" description="Polar residues" evidence="6">
    <location>
        <begin position="140"/>
        <end position="180"/>
    </location>
</feature>
<keyword evidence="7" id="KW-0812">Transmembrane</keyword>
<comment type="similarity">
    <text evidence="2">Belongs to the glycosyltransferase 47 family.</text>
</comment>
<comment type="subcellular location">
    <subcellularLocation>
        <location evidence="1">Golgi apparatus membrane</location>
        <topology evidence="1">Single-pass type II membrane protein</topology>
    </subcellularLocation>
</comment>
<feature type="compositionally biased region" description="Polar residues" evidence="6">
    <location>
        <begin position="1249"/>
        <end position="1263"/>
    </location>
</feature>
<keyword evidence="7" id="KW-0472">Membrane</keyword>
<keyword evidence="3" id="KW-0328">Glycosyltransferase</keyword>
<evidence type="ECO:0000256" key="1">
    <source>
        <dbReference type="ARBA" id="ARBA00004323"/>
    </source>
</evidence>
<evidence type="ECO:0000256" key="6">
    <source>
        <dbReference type="SAM" id="MobiDB-lite"/>
    </source>
</evidence>
<dbReference type="GO" id="GO:0016757">
    <property type="term" value="F:glycosyltransferase activity"/>
    <property type="evidence" value="ECO:0007669"/>
    <property type="project" value="UniProtKB-KW"/>
</dbReference>
<feature type="compositionally biased region" description="Polar residues" evidence="6">
    <location>
        <begin position="729"/>
        <end position="745"/>
    </location>
</feature>
<feature type="region of interest" description="Disordered" evidence="6">
    <location>
        <begin position="115"/>
        <end position="205"/>
    </location>
</feature>
<accession>A0AA38WQU6</accession>
<keyword evidence="7" id="KW-1133">Transmembrane helix</keyword>
<feature type="region of interest" description="Disordered" evidence="6">
    <location>
        <begin position="717"/>
        <end position="752"/>
    </location>
</feature>
<dbReference type="Pfam" id="PF03016">
    <property type="entry name" value="Exostosin_GT47"/>
    <property type="match status" value="4"/>
</dbReference>
<proteinExistence type="inferred from homology"/>
<keyword evidence="10" id="KW-1185">Reference proteome</keyword>
<evidence type="ECO:0000256" key="3">
    <source>
        <dbReference type="ARBA" id="ARBA00022676"/>
    </source>
</evidence>
<protein>
    <recommendedName>
        <fullName evidence="8">Exostosin GT47 domain-containing protein</fullName>
    </recommendedName>
</protein>
<dbReference type="EMBL" id="JARYMX010000003">
    <property type="protein sequence ID" value="KAJ9559204.1"/>
    <property type="molecule type" value="Genomic_DNA"/>
</dbReference>
<evidence type="ECO:0000313" key="9">
    <source>
        <dbReference type="EMBL" id="KAJ9559204.1"/>
    </source>
</evidence>
<feature type="domain" description="Exostosin GT47" evidence="8">
    <location>
        <begin position="501"/>
        <end position="552"/>
    </location>
</feature>
<evidence type="ECO:0000256" key="4">
    <source>
        <dbReference type="ARBA" id="ARBA00022968"/>
    </source>
</evidence>
<comment type="caution">
    <text evidence="9">The sequence shown here is derived from an EMBL/GenBank/DDBJ whole genome shotgun (WGS) entry which is preliminary data.</text>
</comment>
<feature type="domain" description="Exostosin GT47" evidence="8">
    <location>
        <begin position="307"/>
        <end position="496"/>
    </location>
</feature>
<dbReference type="GO" id="GO:0000139">
    <property type="term" value="C:Golgi membrane"/>
    <property type="evidence" value="ECO:0007669"/>
    <property type="project" value="UniProtKB-SubCell"/>
</dbReference>
<evidence type="ECO:0000259" key="8">
    <source>
        <dbReference type="Pfam" id="PF03016"/>
    </source>
</evidence>
<evidence type="ECO:0000256" key="5">
    <source>
        <dbReference type="ARBA" id="ARBA00023034"/>
    </source>
</evidence>
<name>A0AA38WQU6_9ASTR</name>
<evidence type="ECO:0000256" key="2">
    <source>
        <dbReference type="ARBA" id="ARBA00010271"/>
    </source>
</evidence>